<keyword evidence="2" id="KW-1185">Reference proteome</keyword>
<dbReference type="AlphaFoldDB" id="A0A9Y2KV90"/>
<gene>
    <name evidence="1" type="ORF">QPJ95_14205</name>
</gene>
<organism evidence="1 2">
    <name type="scientific">Parasedimentitalea psychrophila</name>
    <dbReference type="NCBI Taxonomy" id="2997337"/>
    <lineage>
        <taxon>Bacteria</taxon>
        <taxon>Pseudomonadati</taxon>
        <taxon>Pseudomonadota</taxon>
        <taxon>Alphaproteobacteria</taxon>
        <taxon>Rhodobacterales</taxon>
        <taxon>Paracoccaceae</taxon>
        <taxon>Parasedimentitalea</taxon>
    </lineage>
</organism>
<dbReference type="KEGG" id="ppso:QPJ95_14205"/>
<evidence type="ECO:0000313" key="2">
    <source>
        <dbReference type="Proteomes" id="UP001238334"/>
    </source>
</evidence>
<reference evidence="1 2" key="1">
    <citation type="submission" date="2023-06" db="EMBL/GenBank/DDBJ databases">
        <title>Parasedimentitalea psychrophila sp. nov., a psychrophilic bacterium isolated from deep-sea sediment.</title>
        <authorList>
            <person name="Li A."/>
        </authorList>
    </citation>
    <scope>NUCLEOTIDE SEQUENCE [LARGE SCALE GENOMIC DNA]</scope>
    <source>
        <strain evidence="1 2">QS115</strain>
    </source>
</reference>
<dbReference type="Pfam" id="PF10109">
    <property type="entry name" value="Phage_TAC_7"/>
    <property type="match status" value="1"/>
</dbReference>
<protein>
    <submittedName>
        <fullName evidence="1">Phage tail assembly protein</fullName>
    </submittedName>
</protein>
<evidence type="ECO:0000313" key="1">
    <source>
        <dbReference type="EMBL" id="WIY23795.1"/>
    </source>
</evidence>
<dbReference type="EMBL" id="CP127247">
    <property type="protein sequence ID" value="WIY23795.1"/>
    <property type="molecule type" value="Genomic_DNA"/>
</dbReference>
<sequence length="94" mass="9977">MNELPEFLAEGEDGSLIVTLARGIDVDGAKRTSLTLREPAVSDMLAADKAAKGQSAMSEVILLANLAEIAPENIQSARMRDYGRLQAALGFMNG</sequence>
<proteinExistence type="predicted"/>
<dbReference type="InterPro" id="IPR019289">
    <property type="entry name" value="Phage_tail_E/E"/>
</dbReference>
<name>A0A9Y2KV90_9RHOB</name>
<dbReference type="Proteomes" id="UP001238334">
    <property type="component" value="Chromosome"/>
</dbReference>
<accession>A0A9Y2KV90</accession>
<dbReference type="RefSeq" id="WP_270920409.1">
    <property type="nucleotide sequence ID" value="NZ_CP127247.1"/>
</dbReference>